<organism evidence="3 4">
    <name type="scientific">Zopfia rhizophila CBS 207.26</name>
    <dbReference type="NCBI Taxonomy" id="1314779"/>
    <lineage>
        <taxon>Eukaryota</taxon>
        <taxon>Fungi</taxon>
        <taxon>Dikarya</taxon>
        <taxon>Ascomycota</taxon>
        <taxon>Pezizomycotina</taxon>
        <taxon>Dothideomycetes</taxon>
        <taxon>Dothideomycetes incertae sedis</taxon>
        <taxon>Zopfiaceae</taxon>
        <taxon>Zopfia</taxon>
    </lineage>
</organism>
<feature type="transmembrane region" description="Helical" evidence="2">
    <location>
        <begin position="41"/>
        <end position="63"/>
    </location>
</feature>
<keyword evidence="2" id="KW-1133">Transmembrane helix</keyword>
<dbReference type="GO" id="GO:0043386">
    <property type="term" value="P:mycotoxin biosynthetic process"/>
    <property type="evidence" value="ECO:0007669"/>
    <property type="project" value="InterPro"/>
</dbReference>
<reference evidence="3" key="1">
    <citation type="journal article" date="2020" name="Stud. Mycol.">
        <title>101 Dothideomycetes genomes: a test case for predicting lifestyles and emergence of pathogens.</title>
        <authorList>
            <person name="Haridas S."/>
            <person name="Albert R."/>
            <person name="Binder M."/>
            <person name="Bloem J."/>
            <person name="Labutti K."/>
            <person name="Salamov A."/>
            <person name="Andreopoulos B."/>
            <person name="Baker S."/>
            <person name="Barry K."/>
            <person name="Bills G."/>
            <person name="Bluhm B."/>
            <person name="Cannon C."/>
            <person name="Castanera R."/>
            <person name="Culley D."/>
            <person name="Daum C."/>
            <person name="Ezra D."/>
            <person name="Gonzalez J."/>
            <person name="Henrissat B."/>
            <person name="Kuo A."/>
            <person name="Liang C."/>
            <person name="Lipzen A."/>
            <person name="Lutzoni F."/>
            <person name="Magnuson J."/>
            <person name="Mondo S."/>
            <person name="Nolan M."/>
            <person name="Ohm R."/>
            <person name="Pangilinan J."/>
            <person name="Park H.-J."/>
            <person name="Ramirez L."/>
            <person name="Alfaro M."/>
            <person name="Sun H."/>
            <person name="Tritt A."/>
            <person name="Yoshinaga Y."/>
            <person name="Zwiers L.-H."/>
            <person name="Turgeon B."/>
            <person name="Goodwin S."/>
            <person name="Spatafora J."/>
            <person name="Crous P."/>
            <person name="Grigoriev I."/>
        </authorList>
    </citation>
    <scope>NUCLEOTIDE SEQUENCE</scope>
    <source>
        <strain evidence="3">CBS 207.26</strain>
    </source>
</reference>
<sequence>MKEKLGYQPIQDDDESKSSVEMEDATLLSSKSRQSRWRSRAFVVLWAAVFLLLWTSLVSFVTLRIAKHNRRFGTRFLKSPANDYIVYEPQSFISFEKGTSAHSQEYESSSNVSYFTEPNEQIDRNWAELLEHSNIGFDAKVIEELDLAEDAIMFPDGTYYGGIMALHHLHCLKNLYHAMYPEYYNLTNMTPEQTKHWRTHTGTFILIYLRHCLYTLKQAVMCQGDTNVFTMKWVDRHPKPIGIFTSPHECVNWDRLMEWVKLQSVDALANGMLVHPKFGKFSFCLYLLLNSLHSTYKPPSDT</sequence>
<dbReference type="Pfam" id="PF11807">
    <property type="entry name" value="UstYa"/>
    <property type="match status" value="1"/>
</dbReference>
<evidence type="ECO:0000256" key="2">
    <source>
        <dbReference type="SAM" id="Phobius"/>
    </source>
</evidence>
<dbReference type="InterPro" id="IPR021765">
    <property type="entry name" value="UstYa-like"/>
</dbReference>
<keyword evidence="4" id="KW-1185">Reference proteome</keyword>
<comment type="similarity">
    <text evidence="1">Belongs to the ustYa family.</text>
</comment>
<accession>A0A6A6DSG5</accession>
<keyword evidence="2" id="KW-0472">Membrane</keyword>
<proteinExistence type="inferred from homology"/>
<protein>
    <submittedName>
        <fullName evidence="3">Uncharacterized protein</fullName>
    </submittedName>
</protein>
<evidence type="ECO:0000313" key="4">
    <source>
        <dbReference type="Proteomes" id="UP000800200"/>
    </source>
</evidence>
<dbReference type="EMBL" id="ML994654">
    <property type="protein sequence ID" value="KAF2181168.1"/>
    <property type="molecule type" value="Genomic_DNA"/>
</dbReference>
<evidence type="ECO:0000313" key="3">
    <source>
        <dbReference type="EMBL" id="KAF2181168.1"/>
    </source>
</evidence>
<dbReference type="OrthoDB" id="3687641at2759"/>
<dbReference type="Proteomes" id="UP000800200">
    <property type="component" value="Unassembled WGS sequence"/>
</dbReference>
<evidence type="ECO:0000256" key="1">
    <source>
        <dbReference type="ARBA" id="ARBA00035112"/>
    </source>
</evidence>
<name>A0A6A6DSG5_9PEZI</name>
<gene>
    <name evidence="3" type="ORF">K469DRAFT_590401</name>
</gene>
<dbReference type="AlphaFoldDB" id="A0A6A6DSG5"/>
<dbReference type="PANTHER" id="PTHR33365:SF12">
    <property type="entry name" value="TAT PATHWAY SIGNAL SEQUENCE"/>
    <property type="match status" value="1"/>
</dbReference>
<keyword evidence="2" id="KW-0812">Transmembrane</keyword>
<dbReference type="PANTHER" id="PTHR33365">
    <property type="entry name" value="YALI0B05434P"/>
    <property type="match status" value="1"/>
</dbReference>